<evidence type="ECO:0000313" key="10">
    <source>
        <dbReference type="EMBL" id="CRK42434.1"/>
    </source>
</evidence>
<sequence>MGAMVEGLLLTLVGATMGTAWGSLGLWLSSRAVDDNLQAAFAIRALFLLCAVFHHGYLRSSSPRLIVYVLFHLTSSTIILMGPWRALTSTIVTYVAYPIMIGMVVTFLINFSIFPEPSNDFLAHATIDAIDQTTLAVTRSTNWFLSPGDGPDEPQSDQPVEASPNTAGTAKTEGDSSAERPWYHHLWSGLGNPLSTPGSRAPVISAPAQHINLAALTASKAALRSGLQRCRAGQSEVNLEIAIGPLPPSSLKPITTKAMPGLVHNAVMLIGACENKFVLLGDGEPDDATDTEDEDAFVRPLQRASALEELLGPRKFRNPTTLAEEDPLDALESVKPLRELEAGDPEVLRCRAGQSEVNLEIAIGPLPPSSLKPITTKAMPGLVHNAVMLIGACDNKFVLLGDGEPDDATDTEDEDPFVRPLQRASALEELLGPRKFRNPTTLAEEDPLDALESVKPLRELEAGDPEVLEAIIKRIQLPTKDFTEALRQAALTVTTSLAYCYGLPKLKTGMPTPKRIILEEMDIHIDAFMDAIAIYDFCSTEELERATTTKNGETDIMPRMETFLVSSFLLGLRQSAVHMLQLLRYARLLVEKRHRRHRMSIHFPEYFGWRQWLATGGERDAMVLPQTMRKKGRSGRIPTPKEESRMEEEGTVEELDRPLARQRADVESVPNVLEASFQHAKPPFPTPPKAKGEAKKKKKEKRRAAASGGIVSRNRARVADVYESLQRSDDAIYAVKLAIAFFIISWPGFIPSWHEWYATIRGVWAPLQLILIFEVVIGTSFFVFILRLVGVTFGCVMGYAACVAGGSHRAPLVVILVIGAVPSVYIQLGTKYVKTGMVAISSMTAVALTTVNENTVSHVNLYTRLVTFFIGCSVGLLVELILYPARARDRMVESLSTSIKQMSSMQTAIAVGVDNPKNLQLRSDKVQQRFERSREKAQGALSAAETFLPFCLTEPRLKGSFRQLHPIYREIIYVLHQIVDRMDNMLQLRRVYGSSVLEELNAEVHAYRRAVAASIAIALFVVNQALTTRMPLPQFIPSARLAMLRLINRVRQALIDKAAQHSEMATAAGGARKGGMRNYMASMQGPERVLSEDERTARVVTQHKFLSWNANAAGLMEIIEYLEELVELAKLLVGVNAFRSGMLEKPTFKEYAKNVKTREVPIDEDDAAAGASLAKTESRRSGTRIKRPGTGLSGLARQDTGQAKAEVEQRPDTGLSRPDTGLSRPDTGLSRPDTARPDAGSQRLDHGLQRHDTALSTGRQAAAERGDTGLHLHRTWTRGSRARSDSLETAVEGEAEIPLSLRRVSSRRASARKRRPTVTGAGTWRRDDDKGKEPEPMEPMEPIDPSHGGLSKLLPKAIVAKRRRRKRRQQQEGHNQADQSARDSRSSLYFEEGDGDQGSDYTDGDSSSMDKRHSWISSADQSGSNNVHPNDPNSNSAASVRADHDSPASPPAPASSFVSASTSASPQIAPQPQPPSPFKYRPETISTHPSQIGYLTTSSPIIQATHIPEPQGLDQTVPDLASRSSTAPLSKRTQSVESDSRSSLSARSKTGLGLQPPQKDTKRSPSPVGKKLANVFRSKKSNLSLAGGAASPGGSANPSPSTSPEGKPASLAEDDDKNRSLPNLSSLSNSQSQSDLSNTTEPDADSIATTASAASSRPNDRKSRSRASTLSNRISIVVPTTPPNEKTGPIIVNTPPTPTDPNQIGPHSPPPTKQSADASNGPTPWGNLITHRRSRSGSAGPSKLSNTTFAPLTPTPESPSATTTSNSNGFFSSMLSAAQNAANQFSNTLQNNNIGQTPPKSSNLTANQTDLPEEDQVQVEPPLSPSRDANMDKEPAVKTLGDGELTLNQLGIVDPPSISGTPMTAKFPESVRSETRARSESAPAADTSSAASHEYGSDDARPAQNNAPRSLKTGLGLQPPQKDTKRSPSPVGKKLANVFRSKKSNLSLAGSAASPGGSANPSPSTSPERKPASLDEDDDKNRSLPSLLNSQSQSDLSNPTEPDADSIATTASAASSRPNERKSRSRASTLSNRISIVVPAPTTPPNEKTGPIIVNTPPTPTDPNQNGPHSPSPTKQSADASNGPTPWGNLITHRRSRSGSAGPSKLSNTTFAPLTPTPESPSATTTSNSNGFFSSMLSAAQNAANQFSNTLQNNTSGQTPPKSSNLKANQTDLPEEDQVQVEPPLSPSRNANMDKEPAVKTLGDGELTLNQLGIVDPPSISGTPMTAKFPESVRSETRVRSESAPAADTSSAASHEYGSDDARPAQNNAQNNAPRSLYENGGLGDRTPPPASLYEDKSAITRSGSVRSALGRRRHRGSSTATRGTGTTIGAAIAAANSSLGNPAANTSQQRLTGFAVSSKKRNRDFHALFKSVPDDDYLIEDYSCALQREILAHGRLYVSEGHLCFSSNILGWSTTLVMSFDEIVSVEKRSTALVFKNGLMISTLHAKHIFASFTSRDSTYDLIVNIWKLGHPTLRSSLNGVQLEGTGGDKTEKVDVGDEGSQIEGAHDQLDDQSMSGSDDESEDGDDIYDEDDEEDMVETSQPQEPGAESDHDKVIGRKASGATVLNGAPSDLVNTVGPPIPADDFPGPATHAPTECGDAASHYEKIVGDDVVPAPLGKVYNLLFGPASVTFMSKWLVNEAKCWDLQMEDRKGLSSDNMTRTYSYMKPLGGSIGPSKTKCIVSESIDHIDLEKAVNITCSTQTPDVPSGNAFIVKTKYCLSWAENNSTRVQVNCTLEWTGKSWLKGPITSGANEGQTTYVSDLLASTKAAVSSRPRSGTGNTGSGKKKKGRKNRNLQSGAGGEDKSHAKSAPPETWGMLEPLRPILGPITDLLKPLMTGNVTYGLLVGLLVAAWFGFPGQGARRQVGFYGYPDRVAAYEEMWRREETELWDWLEERVGLERLNDGSMPTRKRAIEPRTVEEKIREERMDEREIQEAIRVTEEKLQVLKGVVGKQRTGEEIPLEDKKR</sequence>
<evidence type="ECO:0000256" key="2">
    <source>
        <dbReference type="ARBA" id="ARBA00004167"/>
    </source>
</evidence>
<name>A0A0G4N7U0_VERLO</name>
<feature type="compositionally biased region" description="Polar residues" evidence="7">
    <location>
        <begin position="1785"/>
        <end position="1810"/>
    </location>
</feature>
<evidence type="ECO:0000256" key="5">
    <source>
        <dbReference type="ARBA" id="ARBA00022989"/>
    </source>
</evidence>
<dbReference type="PROSITE" id="PS51778">
    <property type="entry name" value="VAST"/>
    <property type="match status" value="1"/>
</dbReference>
<evidence type="ECO:0000256" key="4">
    <source>
        <dbReference type="ARBA" id="ARBA00022692"/>
    </source>
</evidence>
<feature type="compositionally biased region" description="Polar residues" evidence="7">
    <location>
        <begin position="1484"/>
        <end position="1502"/>
    </location>
</feature>
<feature type="region of interest" description="Disordered" evidence="7">
    <location>
        <begin position="2504"/>
        <end position="2594"/>
    </location>
</feature>
<evidence type="ECO:0000313" key="11">
    <source>
        <dbReference type="Proteomes" id="UP000045706"/>
    </source>
</evidence>
<dbReference type="InterPro" id="IPR011993">
    <property type="entry name" value="PH-like_dom_sf"/>
</dbReference>
<feature type="compositionally biased region" description="Basic and acidic residues" evidence="7">
    <location>
        <begin position="2231"/>
        <end position="2241"/>
    </location>
</feature>
<feature type="compositionally biased region" description="Basic residues" evidence="7">
    <location>
        <begin position="694"/>
        <end position="704"/>
    </location>
</feature>
<dbReference type="GO" id="GO:0005886">
    <property type="term" value="C:plasma membrane"/>
    <property type="evidence" value="ECO:0007669"/>
    <property type="project" value="TreeGrafter"/>
</dbReference>
<feature type="region of interest" description="Disordered" evidence="7">
    <location>
        <begin position="2770"/>
        <end position="2818"/>
    </location>
</feature>
<feature type="compositionally biased region" description="Low complexity" evidence="7">
    <location>
        <begin position="1620"/>
        <end position="1638"/>
    </location>
</feature>
<dbReference type="EMBL" id="CVQI01032828">
    <property type="protein sequence ID" value="CRK42434.1"/>
    <property type="molecule type" value="Genomic_DNA"/>
</dbReference>
<evidence type="ECO:0000256" key="3">
    <source>
        <dbReference type="ARBA" id="ARBA00006582"/>
    </source>
</evidence>
<feature type="compositionally biased region" description="Low complexity" evidence="7">
    <location>
        <begin position="1880"/>
        <end position="1892"/>
    </location>
</feature>
<feature type="compositionally biased region" description="Basic residues" evidence="7">
    <location>
        <begin position="1359"/>
        <end position="1368"/>
    </location>
</feature>
<feature type="compositionally biased region" description="Polar residues" evidence="7">
    <location>
        <begin position="1415"/>
        <end position="1438"/>
    </location>
</feature>
<feature type="compositionally biased region" description="Low complexity" evidence="7">
    <location>
        <begin position="2242"/>
        <end position="2254"/>
    </location>
</feature>
<feature type="region of interest" description="Disordered" evidence="7">
    <location>
        <begin position="146"/>
        <end position="178"/>
    </location>
</feature>
<dbReference type="Pfam" id="PF16016">
    <property type="entry name" value="VASt"/>
    <property type="match status" value="1"/>
</dbReference>
<feature type="transmembrane region" description="Helical" evidence="8">
    <location>
        <begin position="91"/>
        <end position="114"/>
    </location>
</feature>
<feature type="compositionally biased region" description="Polar residues" evidence="7">
    <location>
        <begin position="2072"/>
        <end position="2084"/>
    </location>
</feature>
<feature type="transmembrane region" description="Helical" evidence="8">
    <location>
        <begin position="65"/>
        <end position="85"/>
    </location>
</feature>
<gene>
    <name evidence="10" type="ORF">BN1723_000842</name>
</gene>
<feature type="compositionally biased region" description="Low complexity" evidence="7">
    <location>
        <begin position="2120"/>
        <end position="2146"/>
    </location>
</feature>
<feature type="compositionally biased region" description="Low complexity" evidence="7">
    <location>
        <begin position="2049"/>
        <end position="2068"/>
    </location>
</feature>
<protein>
    <recommendedName>
        <fullName evidence="9">VASt domain-containing protein</fullName>
    </recommendedName>
</protein>
<dbReference type="SMART" id="SM00568">
    <property type="entry name" value="GRAM"/>
    <property type="match status" value="1"/>
</dbReference>
<dbReference type="InterPro" id="IPR049453">
    <property type="entry name" value="Memb_transporter_dom"/>
</dbReference>
<evidence type="ECO:0000256" key="8">
    <source>
        <dbReference type="SAM" id="Phobius"/>
    </source>
</evidence>
<proteinExistence type="inferred from homology"/>
<feature type="compositionally biased region" description="Polar residues" evidence="7">
    <location>
        <begin position="1522"/>
        <end position="1533"/>
    </location>
</feature>
<feature type="compositionally biased region" description="Low complexity" evidence="7">
    <location>
        <begin position="1645"/>
        <end position="1656"/>
    </location>
</feature>
<feature type="region of interest" description="Disordered" evidence="7">
    <location>
        <begin position="1166"/>
        <end position="1247"/>
    </location>
</feature>
<feature type="compositionally biased region" description="Polar residues" evidence="7">
    <location>
        <begin position="2098"/>
        <end position="2112"/>
    </location>
</feature>
<feature type="compositionally biased region" description="Basic and acidic residues" evidence="7">
    <location>
        <begin position="639"/>
        <end position="660"/>
    </location>
</feature>
<feature type="region of interest" description="Disordered" evidence="7">
    <location>
        <begin position="2213"/>
        <end position="2326"/>
    </location>
</feature>
<dbReference type="PANTHER" id="PTHR23319:SF4">
    <property type="entry name" value="GRAM DOMAIN CONTAINING 1B, ISOFORM E"/>
    <property type="match status" value="1"/>
</dbReference>
<feature type="compositionally biased region" description="Low complexity" evidence="7">
    <location>
        <begin position="1581"/>
        <end position="1604"/>
    </location>
</feature>
<evidence type="ECO:0000259" key="9">
    <source>
        <dbReference type="PROSITE" id="PS51778"/>
    </source>
</evidence>
<feature type="compositionally biased region" description="Low complexity" evidence="7">
    <location>
        <begin position="1944"/>
        <end position="1966"/>
    </location>
</feature>
<feature type="transmembrane region" description="Helical" evidence="8">
    <location>
        <begin position="810"/>
        <end position="828"/>
    </location>
</feature>
<keyword evidence="5 8" id="KW-1133">Transmembrane helix</keyword>
<dbReference type="Pfam" id="PF02893">
    <property type="entry name" value="GRAM"/>
    <property type="match status" value="1"/>
</dbReference>
<feature type="compositionally biased region" description="Polar residues" evidence="7">
    <location>
        <begin position="1713"/>
        <end position="1722"/>
    </location>
</feature>
<comment type="similarity">
    <text evidence="3">Belongs to the YSP2 family.</text>
</comment>
<feature type="transmembrane region" description="Helical" evidence="8">
    <location>
        <begin position="2842"/>
        <end position="2858"/>
    </location>
</feature>
<feature type="domain" description="VASt" evidence="9">
    <location>
        <begin position="2605"/>
        <end position="2776"/>
    </location>
</feature>
<dbReference type="GO" id="GO:0005739">
    <property type="term" value="C:mitochondrion"/>
    <property type="evidence" value="ECO:0007669"/>
    <property type="project" value="TreeGrafter"/>
</dbReference>
<feature type="compositionally biased region" description="Basic residues" evidence="7">
    <location>
        <begin position="2786"/>
        <end position="2795"/>
    </location>
</feature>
<feature type="compositionally biased region" description="Acidic residues" evidence="7">
    <location>
        <begin position="2519"/>
        <end position="2539"/>
    </location>
</feature>
<dbReference type="GO" id="GO:0032934">
    <property type="term" value="F:sterol binding"/>
    <property type="evidence" value="ECO:0007669"/>
    <property type="project" value="TreeGrafter"/>
</dbReference>
<feature type="transmembrane region" description="Helical" evidence="8">
    <location>
        <begin position="769"/>
        <end position="789"/>
    </location>
</feature>
<dbReference type="InterPro" id="IPR051482">
    <property type="entry name" value="Cholesterol_transport"/>
</dbReference>
<evidence type="ECO:0000256" key="7">
    <source>
        <dbReference type="SAM" id="MobiDB-lite"/>
    </source>
</evidence>
<dbReference type="Pfam" id="PF13515">
    <property type="entry name" value="FUSC_2"/>
    <property type="match status" value="1"/>
</dbReference>
<dbReference type="Gene3D" id="2.30.29.30">
    <property type="entry name" value="Pleckstrin-homology domain (PH domain)/Phosphotyrosine-binding domain (PTB)"/>
    <property type="match status" value="1"/>
</dbReference>
<keyword evidence="6 8" id="KW-0472">Membrane</keyword>
<feature type="transmembrane region" description="Helical" evidence="8">
    <location>
        <begin position="38"/>
        <end position="58"/>
    </location>
</feature>
<accession>A0A0G4N7U0</accession>
<feature type="transmembrane region" description="Helical" evidence="8">
    <location>
        <begin position="861"/>
        <end position="883"/>
    </location>
</feature>
<feature type="compositionally biased region" description="Low complexity" evidence="7">
    <location>
        <begin position="1983"/>
        <end position="2016"/>
    </location>
</feature>
<dbReference type="InterPro" id="IPR031968">
    <property type="entry name" value="VASt"/>
</dbReference>
<dbReference type="GO" id="GO:0005789">
    <property type="term" value="C:endoplasmic reticulum membrane"/>
    <property type="evidence" value="ECO:0007669"/>
    <property type="project" value="TreeGrafter"/>
</dbReference>
<dbReference type="GO" id="GO:0120015">
    <property type="term" value="F:sterol transfer activity"/>
    <property type="evidence" value="ECO:0007669"/>
    <property type="project" value="TreeGrafter"/>
</dbReference>
<dbReference type="Proteomes" id="UP000045706">
    <property type="component" value="Unassembled WGS sequence"/>
</dbReference>
<feature type="compositionally biased region" description="Basic and acidic residues" evidence="7">
    <location>
        <begin position="1324"/>
        <end position="1335"/>
    </location>
</feature>
<feature type="compositionally biased region" description="Low complexity" evidence="7">
    <location>
        <begin position="1454"/>
        <end position="1468"/>
    </location>
</feature>
<dbReference type="PANTHER" id="PTHR23319">
    <property type="entry name" value="GRAM DOMAIN CONTAINING 1B, ISOFORM E"/>
    <property type="match status" value="1"/>
</dbReference>
<keyword evidence="4 8" id="KW-0812">Transmembrane</keyword>
<feature type="transmembrane region" description="Helical" evidence="8">
    <location>
        <begin position="731"/>
        <end position="749"/>
    </location>
</feature>
<feature type="transmembrane region" description="Helical" evidence="8">
    <location>
        <begin position="1010"/>
        <end position="1026"/>
    </location>
</feature>
<feature type="compositionally biased region" description="Low complexity" evidence="7">
    <location>
        <begin position="2264"/>
        <end position="2275"/>
    </location>
</feature>
<feature type="compositionally biased region" description="Low complexity" evidence="7">
    <location>
        <begin position="1535"/>
        <end position="1548"/>
    </location>
</feature>
<feature type="compositionally biased region" description="Low complexity" evidence="7">
    <location>
        <begin position="1758"/>
        <end position="1784"/>
    </location>
</feature>
<feature type="region of interest" description="Disordered" evidence="7">
    <location>
        <begin position="678"/>
        <end position="708"/>
    </location>
</feature>
<dbReference type="GO" id="GO:0140268">
    <property type="term" value="C:endoplasmic reticulum-plasma membrane contact site"/>
    <property type="evidence" value="ECO:0007669"/>
    <property type="project" value="TreeGrafter"/>
</dbReference>
<feature type="region of interest" description="Disordered" evidence="7">
    <location>
        <begin position="1305"/>
        <end position="2197"/>
    </location>
</feature>
<reference evidence="11" key="1">
    <citation type="submission" date="2015-05" db="EMBL/GenBank/DDBJ databases">
        <authorList>
            <person name="Fogelqvist Johan"/>
        </authorList>
    </citation>
    <scope>NUCLEOTIDE SEQUENCE [LARGE SCALE GENOMIC DNA]</scope>
</reference>
<organism evidence="10 11">
    <name type="scientific">Verticillium longisporum</name>
    <name type="common">Verticillium dahliae var. longisporum</name>
    <dbReference type="NCBI Taxonomy" id="100787"/>
    <lineage>
        <taxon>Eukaryota</taxon>
        <taxon>Fungi</taxon>
        <taxon>Dikarya</taxon>
        <taxon>Ascomycota</taxon>
        <taxon>Pezizomycotina</taxon>
        <taxon>Sordariomycetes</taxon>
        <taxon>Hypocreomycetidae</taxon>
        <taxon>Glomerellales</taxon>
        <taxon>Plectosphaerellaceae</taxon>
        <taxon>Verticillium</taxon>
    </lineage>
</organism>
<evidence type="ECO:0000256" key="6">
    <source>
        <dbReference type="ARBA" id="ARBA00023136"/>
    </source>
</evidence>
<dbReference type="InterPro" id="IPR004182">
    <property type="entry name" value="GRAM"/>
</dbReference>
<dbReference type="CDD" id="cd13220">
    <property type="entry name" value="PH-GRAM_GRAMDC"/>
    <property type="match status" value="1"/>
</dbReference>
<comment type="subcellular location">
    <subcellularLocation>
        <location evidence="1">Membrane</location>
        <topology evidence="1">Multi-pass membrane protein</topology>
    </subcellularLocation>
    <subcellularLocation>
        <location evidence="2">Membrane</location>
        <topology evidence="2">Single-pass membrane protein</topology>
    </subcellularLocation>
</comment>
<evidence type="ECO:0000256" key="1">
    <source>
        <dbReference type="ARBA" id="ARBA00004141"/>
    </source>
</evidence>
<feature type="region of interest" description="Disordered" evidence="7">
    <location>
        <begin position="628"/>
        <end position="660"/>
    </location>
</feature>
<dbReference type="GO" id="GO:0032366">
    <property type="term" value="P:intracellular sterol transport"/>
    <property type="evidence" value="ECO:0007669"/>
    <property type="project" value="TreeGrafter"/>
</dbReference>
<dbReference type="GO" id="GO:0032541">
    <property type="term" value="C:cortical endoplasmic reticulum"/>
    <property type="evidence" value="ECO:0007669"/>
    <property type="project" value="TreeGrafter"/>
</dbReference>
<feature type="compositionally biased region" description="Basic and acidic residues" evidence="7">
    <location>
        <begin position="1869"/>
        <end position="1879"/>
    </location>
</feature>
<feature type="compositionally biased region" description="Polar residues" evidence="7">
    <location>
        <begin position="2147"/>
        <end position="2172"/>
    </location>
</feature>
<feature type="compositionally biased region" description="Polar residues" evidence="7">
    <location>
        <begin position="1736"/>
        <end position="1750"/>
    </location>
</feature>
<feature type="compositionally biased region" description="Basic residues" evidence="7">
    <location>
        <begin position="1305"/>
        <end position="1316"/>
    </location>
</feature>